<sequence length="247" mass="27312">MNFGPPNGPVSIATAWKEGESQDFAIRIPAHFCEMEISTIQSNEYSPAELYSEIKGPDDVKYREMVSRPVPPHPTDPNADEPLFDAVFCSVFFCLFLFGMLQKCVARFRTVCISAHGLSCSDWREDCCFHKIAAVAGIQSILPRHFRENGFGFEGDGAVVYPDASRFIPGRREAAEAQDAGAATDPHPVRPGGVHHGRLGALPAGPALDLLHHAGMVDVRHCSRSGHAAGYELRRTRLRLKQKEYRH</sequence>
<keyword evidence="1" id="KW-0812">Transmembrane</keyword>
<keyword evidence="1" id="KW-1133">Transmembrane helix</keyword>
<reference evidence="2 3" key="1">
    <citation type="submission" date="2021-06" db="EMBL/GenBank/DDBJ databases">
        <title>Caerostris extrusa draft genome.</title>
        <authorList>
            <person name="Kono N."/>
            <person name="Arakawa K."/>
        </authorList>
    </citation>
    <scope>NUCLEOTIDE SEQUENCE [LARGE SCALE GENOMIC DNA]</scope>
</reference>
<protein>
    <submittedName>
        <fullName evidence="2">Uncharacterized protein</fullName>
    </submittedName>
</protein>
<organism evidence="2 3">
    <name type="scientific">Caerostris extrusa</name>
    <name type="common">Bark spider</name>
    <name type="synonym">Caerostris bankana</name>
    <dbReference type="NCBI Taxonomy" id="172846"/>
    <lineage>
        <taxon>Eukaryota</taxon>
        <taxon>Metazoa</taxon>
        <taxon>Ecdysozoa</taxon>
        <taxon>Arthropoda</taxon>
        <taxon>Chelicerata</taxon>
        <taxon>Arachnida</taxon>
        <taxon>Araneae</taxon>
        <taxon>Araneomorphae</taxon>
        <taxon>Entelegynae</taxon>
        <taxon>Araneoidea</taxon>
        <taxon>Araneidae</taxon>
        <taxon>Caerostris</taxon>
    </lineage>
</organism>
<accession>A0AAV4PCS6</accession>
<keyword evidence="3" id="KW-1185">Reference proteome</keyword>
<proteinExistence type="predicted"/>
<gene>
    <name evidence="2" type="ORF">CEXT_303931</name>
</gene>
<evidence type="ECO:0000256" key="1">
    <source>
        <dbReference type="SAM" id="Phobius"/>
    </source>
</evidence>
<dbReference type="Proteomes" id="UP001054945">
    <property type="component" value="Unassembled WGS sequence"/>
</dbReference>
<dbReference type="AlphaFoldDB" id="A0AAV4PCS6"/>
<dbReference type="EMBL" id="BPLR01004433">
    <property type="protein sequence ID" value="GIX94828.1"/>
    <property type="molecule type" value="Genomic_DNA"/>
</dbReference>
<keyword evidence="1" id="KW-0472">Membrane</keyword>
<evidence type="ECO:0000313" key="3">
    <source>
        <dbReference type="Proteomes" id="UP001054945"/>
    </source>
</evidence>
<name>A0AAV4PCS6_CAEEX</name>
<comment type="caution">
    <text evidence="2">The sequence shown here is derived from an EMBL/GenBank/DDBJ whole genome shotgun (WGS) entry which is preliminary data.</text>
</comment>
<feature type="transmembrane region" description="Helical" evidence="1">
    <location>
        <begin position="83"/>
        <end position="101"/>
    </location>
</feature>
<evidence type="ECO:0000313" key="2">
    <source>
        <dbReference type="EMBL" id="GIX94828.1"/>
    </source>
</evidence>